<sequence>MIPPRPALPRPTNRLGIGDEMPRQAPRSPPRQVSYLGGWSGIGNAADYLRWRWKRVHSHEPSGLWTSPQPSNPPAKLWASWARVVLGGRAASPGAPPRLFSSWANLGPSWGILGALGFRWAMSRPCALFSISQAEAPAIIHTKRYIS</sequence>
<dbReference type="VEuPathDB" id="FungiDB:HCDG_06612"/>
<dbReference type="AlphaFoldDB" id="C6HK81"/>
<evidence type="ECO:0000256" key="1">
    <source>
        <dbReference type="SAM" id="MobiDB-lite"/>
    </source>
</evidence>
<dbReference type="Proteomes" id="UP000002624">
    <property type="component" value="Unassembled WGS sequence"/>
</dbReference>
<accession>C6HK81</accession>
<dbReference type="HOGENOM" id="CLU_1767538_0_0_1"/>
<feature type="region of interest" description="Disordered" evidence="1">
    <location>
        <begin position="1"/>
        <end position="31"/>
    </location>
</feature>
<evidence type="ECO:0000313" key="2">
    <source>
        <dbReference type="EMBL" id="EER39507.1"/>
    </source>
</evidence>
<proteinExistence type="predicted"/>
<organism evidence="2 3">
    <name type="scientific">Ajellomyces capsulatus (strain H143)</name>
    <name type="common">Darling's disease fungus</name>
    <name type="synonym">Histoplasma capsulatum</name>
    <dbReference type="NCBI Taxonomy" id="544712"/>
    <lineage>
        <taxon>Eukaryota</taxon>
        <taxon>Fungi</taxon>
        <taxon>Dikarya</taxon>
        <taxon>Ascomycota</taxon>
        <taxon>Pezizomycotina</taxon>
        <taxon>Eurotiomycetes</taxon>
        <taxon>Eurotiomycetidae</taxon>
        <taxon>Onygenales</taxon>
        <taxon>Ajellomycetaceae</taxon>
        <taxon>Histoplasma</taxon>
    </lineage>
</organism>
<reference evidence="3" key="1">
    <citation type="submission" date="2009-05" db="EMBL/GenBank/DDBJ databases">
        <title>The genome sequence of Ajellomyces capsulatus strain H143.</title>
        <authorList>
            <person name="Champion M."/>
            <person name="Cuomo C.A."/>
            <person name="Ma L.-J."/>
            <person name="Henn M.R."/>
            <person name="Sil A."/>
            <person name="Goldman B."/>
            <person name="Young S.K."/>
            <person name="Kodira C.D."/>
            <person name="Zeng Q."/>
            <person name="Koehrsen M."/>
            <person name="Alvarado L."/>
            <person name="Berlin A.M."/>
            <person name="Borenstein D."/>
            <person name="Chen Z."/>
            <person name="Engels R."/>
            <person name="Freedman E."/>
            <person name="Gellesch M."/>
            <person name="Goldberg J."/>
            <person name="Griggs A."/>
            <person name="Gujja S."/>
            <person name="Heiman D.I."/>
            <person name="Hepburn T.A."/>
            <person name="Howarth C."/>
            <person name="Jen D."/>
            <person name="Larson L."/>
            <person name="Lewis B."/>
            <person name="Mehta T."/>
            <person name="Park D."/>
            <person name="Pearson M."/>
            <person name="Roberts A."/>
            <person name="Saif S."/>
            <person name="Shea T.D."/>
            <person name="Shenoy N."/>
            <person name="Sisk P."/>
            <person name="Stolte C."/>
            <person name="Sykes S."/>
            <person name="Walk T."/>
            <person name="White J."/>
            <person name="Yandava C."/>
            <person name="Klein B."/>
            <person name="McEwen J.G."/>
            <person name="Puccia R."/>
            <person name="Goldman G.H."/>
            <person name="Felipe M.S."/>
            <person name="Nino-Vega G."/>
            <person name="San-Blas G."/>
            <person name="Taylor J.W."/>
            <person name="Mendoza L."/>
            <person name="Galagan J.E."/>
            <person name="Nusbaum C."/>
            <person name="Birren B.W."/>
        </authorList>
    </citation>
    <scope>NUCLEOTIDE SEQUENCE [LARGE SCALE GENOMIC DNA]</scope>
    <source>
        <strain evidence="3">H143</strain>
    </source>
</reference>
<dbReference type="EMBL" id="GG692429">
    <property type="protein sequence ID" value="EER39507.1"/>
    <property type="molecule type" value="Genomic_DNA"/>
</dbReference>
<gene>
    <name evidence="2" type="ORF">HCDG_06612</name>
</gene>
<protein>
    <submittedName>
        <fullName evidence="2">Uncharacterized protein</fullName>
    </submittedName>
</protein>
<name>C6HK81_AJECH</name>
<evidence type="ECO:0000313" key="3">
    <source>
        <dbReference type="Proteomes" id="UP000002624"/>
    </source>
</evidence>